<keyword evidence="3" id="KW-1185">Reference proteome</keyword>
<accession>A0AAI9Y8R9</accession>
<sequence>MVVHCHPKSPRLHPASLRSRSALSTRQNHGPLPPRRPFSSLDQPPPTDNLHAGTQAKGSNELAFARFTTVDAQDRLMLPQPALPCCINPYDVAYALLYPYEYLQIIRRSGH</sequence>
<feature type="compositionally biased region" description="Basic residues" evidence="1">
    <location>
        <begin position="1"/>
        <end position="11"/>
    </location>
</feature>
<evidence type="ECO:0000313" key="3">
    <source>
        <dbReference type="Proteomes" id="UP001239213"/>
    </source>
</evidence>
<reference evidence="2" key="1">
    <citation type="submission" date="2016-11" db="EMBL/GenBank/DDBJ databases">
        <title>The genome sequence of Colletotrichum cuscutae.</title>
        <authorList>
            <person name="Baroncelli R."/>
        </authorList>
    </citation>
    <scope>NUCLEOTIDE SEQUENCE</scope>
    <source>
        <strain evidence="2">IMI 304802</strain>
    </source>
</reference>
<evidence type="ECO:0000313" key="2">
    <source>
        <dbReference type="EMBL" id="KAK1489841.1"/>
    </source>
</evidence>
<name>A0AAI9Y8R9_9PEZI</name>
<proteinExistence type="predicted"/>
<protein>
    <submittedName>
        <fullName evidence="2">Uncharacterized protein</fullName>
    </submittedName>
</protein>
<dbReference type="AlphaFoldDB" id="A0AAI9Y8R9"/>
<dbReference type="EMBL" id="MPDP01000044">
    <property type="protein sequence ID" value="KAK1489841.1"/>
    <property type="molecule type" value="Genomic_DNA"/>
</dbReference>
<comment type="caution">
    <text evidence="2">The sequence shown here is derived from an EMBL/GenBank/DDBJ whole genome shotgun (WGS) entry which is preliminary data.</text>
</comment>
<gene>
    <name evidence="2" type="ORF">CCUS01_14567</name>
</gene>
<evidence type="ECO:0000256" key="1">
    <source>
        <dbReference type="SAM" id="MobiDB-lite"/>
    </source>
</evidence>
<organism evidence="2 3">
    <name type="scientific">Colletotrichum cuscutae</name>
    <dbReference type="NCBI Taxonomy" id="1209917"/>
    <lineage>
        <taxon>Eukaryota</taxon>
        <taxon>Fungi</taxon>
        <taxon>Dikarya</taxon>
        <taxon>Ascomycota</taxon>
        <taxon>Pezizomycotina</taxon>
        <taxon>Sordariomycetes</taxon>
        <taxon>Hypocreomycetidae</taxon>
        <taxon>Glomerellales</taxon>
        <taxon>Glomerellaceae</taxon>
        <taxon>Colletotrichum</taxon>
        <taxon>Colletotrichum acutatum species complex</taxon>
    </lineage>
</organism>
<dbReference type="Proteomes" id="UP001239213">
    <property type="component" value="Unassembled WGS sequence"/>
</dbReference>
<feature type="region of interest" description="Disordered" evidence="1">
    <location>
        <begin position="1"/>
        <end position="56"/>
    </location>
</feature>
<feature type="compositionally biased region" description="Low complexity" evidence="1">
    <location>
        <begin position="12"/>
        <end position="24"/>
    </location>
</feature>